<evidence type="ECO:0000313" key="5">
    <source>
        <dbReference type="Proteomes" id="UP001420932"/>
    </source>
</evidence>
<dbReference type="PANTHER" id="PTHR47441">
    <property type="match status" value="1"/>
</dbReference>
<dbReference type="PANTHER" id="PTHR47441:SF3">
    <property type="entry name" value="RELEASE FACTOR GLUTAMINE METHYLTRANSFERASE"/>
    <property type="match status" value="1"/>
</dbReference>
<comment type="caution">
    <text evidence="4">The sequence shown here is derived from an EMBL/GenBank/DDBJ whole genome shotgun (WGS) entry which is preliminary data.</text>
</comment>
<dbReference type="InterPro" id="IPR004556">
    <property type="entry name" value="HemK-like"/>
</dbReference>
<organism evidence="4 5">
    <name type="scientific">Stephania yunnanensis</name>
    <dbReference type="NCBI Taxonomy" id="152371"/>
    <lineage>
        <taxon>Eukaryota</taxon>
        <taxon>Viridiplantae</taxon>
        <taxon>Streptophyta</taxon>
        <taxon>Embryophyta</taxon>
        <taxon>Tracheophyta</taxon>
        <taxon>Spermatophyta</taxon>
        <taxon>Magnoliopsida</taxon>
        <taxon>Ranunculales</taxon>
        <taxon>Menispermaceae</taxon>
        <taxon>Menispermoideae</taxon>
        <taxon>Cissampelideae</taxon>
        <taxon>Stephania</taxon>
    </lineage>
</organism>
<evidence type="ECO:0000256" key="3">
    <source>
        <dbReference type="ARBA" id="ARBA00022691"/>
    </source>
</evidence>
<gene>
    <name evidence="4" type="ORF">Syun_009383</name>
</gene>
<dbReference type="Gene3D" id="3.40.50.150">
    <property type="entry name" value="Vaccinia Virus protein VP39"/>
    <property type="match status" value="1"/>
</dbReference>
<dbReference type="PROSITE" id="PS00092">
    <property type="entry name" value="N6_MTASE"/>
    <property type="match status" value="1"/>
</dbReference>
<dbReference type="GO" id="GO:0008276">
    <property type="term" value="F:protein methyltransferase activity"/>
    <property type="evidence" value="ECO:0007669"/>
    <property type="project" value="InterPro"/>
</dbReference>
<protein>
    <submittedName>
        <fullName evidence="4">Uncharacterized protein</fullName>
    </submittedName>
</protein>
<dbReference type="NCBIfam" id="TIGR00536">
    <property type="entry name" value="hemK_fam"/>
    <property type="match status" value="1"/>
</dbReference>
<accession>A0AAP0PQL4</accession>
<keyword evidence="1" id="KW-0489">Methyltransferase</keyword>
<dbReference type="Proteomes" id="UP001420932">
    <property type="component" value="Unassembled WGS sequence"/>
</dbReference>
<proteinExistence type="predicted"/>
<dbReference type="InterPro" id="IPR002052">
    <property type="entry name" value="DNA_methylase_N6_adenine_CS"/>
</dbReference>
<dbReference type="GO" id="GO:0003676">
    <property type="term" value="F:nucleic acid binding"/>
    <property type="evidence" value="ECO:0007669"/>
    <property type="project" value="InterPro"/>
</dbReference>
<dbReference type="EMBL" id="JBBNAF010000004">
    <property type="protein sequence ID" value="KAK9151074.1"/>
    <property type="molecule type" value="Genomic_DNA"/>
</dbReference>
<keyword evidence="5" id="KW-1185">Reference proteome</keyword>
<dbReference type="AlphaFoldDB" id="A0AAP0PQL4"/>
<evidence type="ECO:0000256" key="1">
    <source>
        <dbReference type="ARBA" id="ARBA00022603"/>
    </source>
</evidence>
<dbReference type="SUPFAM" id="SSF53335">
    <property type="entry name" value="S-adenosyl-L-methionine-dependent methyltransferases"/>
    <property type="match status" value="1"/>
</dbReference>
<name>A0AAP0PQL4_9MAGN</name>
<dbReference type="GO" id="GO:0032259">
    <property type="term" value="P:methylation"/>
    <property type="evidence" value="ECO:0007669"/>
    <property type="project" value="UniProtKB-KW"/>
</dbReference>
<sequence length="398" mass="44298">MGETESDTGKTDKTIFNTEETRFVVISWERWVEIASEVGQGNKMVRICFSSSIRQTLYPSARFVKYLQKPLPTKSSSSSSSSFSTTPLFLRPPIHSASFPDLKNWQDWAKHLALSVGPKFVEADNGPDADLLCRELKWLLQDAVVDDENDAGFVKLRADLEEMYALWTQRIEERRPFQYLVGCEHWRDLVLCVQEGVLIPRPETEHIVDMVEEVICEDEGMREGLWVDLGTGSGALAVGIGRMLGDGGRLIATDLSPVAGSVTAFNVRRYGLQDKVDVRLGSWFEPLQDVNGKPVGLVSNPPYIPGDHIFGLQAEVARHEPRIALDGGENGMDALLHLCEGAATLMKPGGFFALETNGEKQPEFLVDFMTSKMKGRFRDVRVVSDFAGVQRFVSGFCC</sequence>
<keyword evidence="2" id="KW-0808">Transferase</keyword>
<evidence type="ECO:0000256" key="2">
    <source>
        <dbReference type="ARBA" id="ARBA00022679"/>
    </source>
</evidence>
<reference evidence="4 5" key="1">
    <citation type="submission" date="2024-01" db="EMBL/GenBank/DDBJ databases">
        <title>Genome assemblies of Stephania.</title>
        <authorList>
            <person name="Yang L."/>
        </authorList>
    </citation>
    <scope>NUCLEOTIDE SEQUENCE [LARGE SCALE GENOMIC DNA]</scope>
    <source>
        <strain evidence="4">YNDBR</strain>
        <tissue evidence="4">Leaf</tissue>
    </source>
</reference>
<dbReference type="InterPro" id="IPR052663">
    <property type="entry name" value="RF_glutamine_MTase_cyano"/>
</dbReference>
<dbReference type="InterPro" id="IPR029063">
    <property type="entry name" value="SAM-dependent_MTases_sf"/>
</dbReference>
<dbReference type="CDD" id="cd02440">
    <property type="entry name" value="AdoMet_MTases"/>
    <property type="match status" value="1"/>
</dbReference>
<evidence type="ECO:0000313" key="4">
    <source>
        <dbReference type="EMBL" id="KAK9151074.1"/>
    </source>
</evidence>
<keyword evidence="3" id="KW-0949">S-adenosyl-L-methionine</keyword>